<reference evidence="2" key="2">
    <citation type="journal article" date="2021" name="Microbiome">
        <title>Successional dynamics and alternative stable states in a saline activated sludge microbial community over 9 years.</title>
        <authorList>
            <person name="Wang Y."/>
            <person name="Ye J."/>
            <person name="Ju F."/>
            <person name="Liu L."/>
            <person name="Boyd J.A."/>
            <person name="Deng Y."/>
            <person name="Parks D.H."/>
            <person name="Jiang X."/>
            <person name="Yin X."/>
            <person name="Woodcroft B.J."/>
            <person name="Tyson G.W."/>
            <person name="Hugenholtz P."/>
            <person name="Polz M.F."/>
            <person name="Zhang T."/>
        </authorList>
    </citation>
    <scope>NUCLEOTIDE SEQUENCE</scope>
    <source>
        <strain evidence="2">HKST-UBA02</strain>
    </source>
</reference>
<dbReference type="Proteomes" id="UP000739538">
    <property type="component" value="Unassembled WGS sequence"/>
</dbReference>
<sequence length="205" mass="20779">MKKMVVLALGLLCVSNVAMAASWTENGDAGDLPGSAQVPQGSGALDSISGTIGANTDADMYCISVPTSGGFVATTCGGATIDTQLWIFAEDGTGITFDDDDPAGCGLQSTLTGTFLPGPGQYLIAISSYSNDALNAGGNEIWADSPFATERTPDGPGAGDPVIASWNGAGSSSGAYTIFLSGAEFCGQPTPTIERSWGQIKSIYK</sequence>
<feature type="signal peptide" evidence="1">
    <location>
        <begin position="1"/>
        <end position="20"/>
    </location>
</feature>
<dbReference type="AlphaFoldDB" id="A0A956NEQ0"/>
<organism evidence="2 3">
    <name type="scientific">Eiseniibacteriota bacterium</name>
    <dbReference type="NCBI Taxonomy" id="2212470"/>
    <lineage>
        <taxon>Bacteria</taxon>
        <taxon>Candidatus Eiseniibacteriota</taxon>
    </lineage>
</organism>
<feature type="chain" id="PRO_5037444728" evidence="1">
    <location>
        <begin position="21"/>
        <end position="205"/>
    </location>
</feature>
<name>A0A956NEQ0_UNCEI</name>
<keyword evidence="1" id="KW-0732">Signal</keyword>
<protein>
    <submittedName>
        <fullName evidence="2">DVUA0089 family protein</fullName>
    </submittedName>
</protein>
<dbReference type="Gene3D" id="2.60.120.380">
    <property type="match status" value="1"/>
</dbReference>
<evidence type="ECO:0000313" key="2">
    <source>
        <dbReference type="EMBL" id="MCA9756453.1"/>
    </source>
</evidence>
<gene>
    <name evidence="2" type="ORF">KDA27_11680</name>
</gene>
<comment type="caution">
    <text evidence="2">The sequence shown here is derived from an EMBL/GenBank/DDBJ whole genome shotgun (WGS) entry which is preliminary data.</text>
</comment>
<evidence type="ECO:0000256" key="1">
    <source>
        <dbReference type="SAM" id="SignalP"/>
    </source>
</evidence>
<proteinExistence type="predicted"/>
<dbReference type="EMBL" id="JAGQHS010000053">
    <property type="protein sequence ID" value="MCA9756453.1"/>
    <property type="molecule type" value="Genomic_DNA"/>
</dbReference>
<reference evidence="2" key="1">
    <citation type="submission" date="2020-04" db="EMBL/GenBank/DDBJ databases">
        <authorList>
            <person name="Zhang T."/>
        </authorList>
    </citation>
    <scope>NUCLEOTIDE SEQUENCE</scope>
    <source>
        <strain evidence="2">HKST-UBA02</strain>
    </source>
</reference>
<dbReference type="NCBIfam" id="NF038127">
    <property type="entry name" value="FDP_fam"/>
    <property type="match status" value="1"/>
</dbReference>
<accession>A0A956NEQ0</accession>
<evidence type="ECO:0000313" key="3">
    <source>
        <dbReference type="Proteomes" id="UP000739538"/>
    </source>
</evidence>